<keyword evidence="2" id="KW-0812">Transmembrane</keyword>
<organism evidence="3 4">
    <name type="scientific">Pseudoluteimonas lycopersici</name>
    <dbReference type="NCBI Taxonomy" id="1324796"/>
    <lineage>
        <taxon>Bacteria</taxon>
        <taxon>Pseudomonadati</taxon>
        <taxon>Pseudomonadota</taxon>
        <taxon>Gammaproteobacteria</taxon>
        <taxon>Lysobacterales</taxon>
        <taxon>Lysobacteraceae</taxon>
        <taxon>Pseudoluteimonas</taxon>
    </lineage>
</organism>
<evidence type="ECO:0000256" key="2">
    <source>
        <dbReference type="SAM" id="Phobius"/>
    </source>
</evidence>
<accession>A0A516V3D1</accession>
<evidence type="ECO:0000256" key="1">
    <source>
        <dbReference type="SAM" id="MobiDB-lite"/>
    </source>
</evidence>
<evidence type="ECO:0008006" key="5">
    <source>
        <dbReference type="Google" id="ProtNLM"/>
    </source>
</evidence>
<dbReference type="OrthoDB" id="7433551at2"/>
<evidence type="ECO:0000313" key="3">
    <source>
        <dbReference type="EMBL" id="QDQ73030.1"/>
    </source>
</evidence>
<gene>
    <name evidence="3" type="ORF">FNZ56_03670</name>
</gene>
<keyword evidence="4" id="KW-1185">Reference proteome</keyword>
<evidence type="ECO:0000313" key="4">
    <source>
        <dbReference type="Proteomes" id="UP000315891"/>
    </source>
</evidence>
<keyword evidence="2" id="KW-1133">Transmembrane helix</keyword>
<feature type="region of interest" description="Disordered" evidence="1">
    <location>
        <begin position="53"/>
        <end position="108"/>
    </location>
</feature>
<dbReference type="RefSeq" id="WP_143878543.1">
    <property type="nucleotide sequence ID" value="NZ_BAABLZ010000002.1"/>
</dbReference>
<dbReference type="Proteomes" id="UP000315891">
    <property type="component" value="Chromosome"/>
</dbReference>
<reference evidence="3 4" key="1">
    <citation type="submission" date="2019-07" db="EMBL/GenBank/DDBJ databases">
        <title>Lysobacter weifangensis sp. nov., isolated from bensulfuron-methyl contaminated farmland soil.</title>
        <authorList>
            <person name="Zhao H."/>
        </authorList>
    </citation>
    <scope>NUCLEOTIDE SEQUENCE [LARGE SCALE GENOMIC DNA]</scope>
    <source>
        <strain evidence="3 4">CC-Bw-6</strain>
    </source>
</reference>
<keyword evidence="2" id="KW-0472">Membrane</keyword>
<dbReference type="AlphaFoldDB" id="A0A516V3D1"/>
<feature type="transmembrane region" description="Helical" evidence="2">
    <location>
        <begin position="116"/>
        <end position="140"/>
    </location>
</feature>
<dbReference type="EMBL" id="CP041742">
    <property type="protein sequence ID" value="QDQ73030.1"/>
    <property type="molecule type" value="Genomic_DNA"/>
</dbReference>
<protein>
    <recommendedName>
        <fullName evidence="5">SH3 domain-containing protein</fullName>
    </recommendedName>
</protein>
<sequence>MKQYIAEMRPIPTGRSMSIATFKDTTYAKHAQEAKQILESRHPGRKAWFVTEIKQPASPQKTTRPAAPPPPQRPRQRIYSRKHLIDDDSSDDIGAGNFSGNVDHSSYESARTRTSVASGCLGLIIAGLALIGLITFVRFFTVSTNHSLFPSESEIASPVAPDQTAVTPVSTTAPALDPAPDLQIPLKKGDEEASNRNSVIVSFPYQAVIVDRRDSIVLQSEPRMLSKNVIRIPTGAQVRAATNEGKWIMVETADGAIGYVRRKQLEFSATNP</sequence>
<dbReference type="Gene3D" id="2.30.30.40">
    <property type="entry name" value="SH3 Domains"/>
    <property type="match status" value="1"/>
</dbReference>
<feature type="compositionally biased region" description="Polar residues" evidence="1">
    <location>
        <begin position="98"/>
        <end position="108"/>
    </location>
</feature>
<name>A0A516V3D1_9GAMM</name>
<proteinExistence type="predicted"/>